<proteinExistence type="predicted"/>
<dbReference type="Pfam" id="PF13173">
    <property type="entry name" value="AAA_14"/>
    <property type="match status" value="1"/>
</dbReference>
<dbReference type="EMBL" id="AUZZ01005479">
    <property type="protein sequence ID" value="EQD49559.1"/>
    <property type="molecule type" value="Genomic_DNA"/>
</dbReference>
<gene>
    <name evidence="2" type="ORF">B2A_07636</name>
</gene>
<feature type="domain" description="AAA" evidence="1">
    <location>
        <begin position="3"/>
        <end position="94"/>
    </location>
</feature>
<evidence type="ECO:0000259" key="1">
    <source>
        <dbReference type="Pfam" id="PF13173"/>
    </source>
</evidence>
<feature type="non-terminal residue" evidence="2">
    <location>
        <position position="1"/>
    </location>
</feature>
<sequence>RSSYVLLEDPDVIARVRADPRSFLEELTSPVILDEIQNTPELLNYIRTRIDNAPSRRGQWLLTGSQEAPLMQGVSESMAGRAAVLQLLPLSTMESPKVSVLRGGYPGVVTRPSAAELWFRSYVQTYLERDIRAITAVRDLATYRRFLALLASRCGTLLNK</sequence>
<evidence type="ECO:0000313" key="2">
    <source>
        <dbReference type="EMBL" id="EQD49559.1"/>
    </source>
</evidence>
<name>T1B972_9ZZZZ</name>
<reference evidence="2" key="2">
    <citation type="journal article" date="2014" name="ISME J.">
        <title>Microbial stratification in low pH oxic and suboxic macroscopic growths along an acid mine drainage.</title>
        <authorList>
            <person name="Mendez-Garcia C."/>
            <person name="Mesa V."/>
            <person name="Sprenger R.R."/>
            <person name="Richter M."/>
            <person name="Diez M.S."/>
            <person name="Solano J."/>
            <person name="Bargiela R."/>
            <person name="Golyshina O.V."/>
            <person name="Manteca A."/>
            <person name="Ramos J.L."/>
            <person name="Gallego J.R."/>
            <person name="Llorente I."/>
            <person name="Martins Dos Santos V.A."/>
            <person name="Jensen O.N."/>
            <person name="Pelaez A.I."/>
            <person name="Sanchez J."/>
            <person name="Ferrer M."/>
        </authorList>
    </citation>
    <scope>NUCLEOTIDE SEQUENCE</scope>
</reference>
<protein>
    <submittedName>
        <fullName evidence="2">AAA family ATPase</fullName>
    </submittedName>
</protein>
<dbReference type="PANTHER" id="PTHR43566:SF2">
    <property type="entry name" value="DUF4143 DOMAIN-CONTAINING PROTEIN"/>
    <property type="match status" value="1"/>
</dbReference>
<dbReference type="AlphaFoldDB" id="T1B972"/>
<feature type="non-terminal residue" evidence="2">
    <location>
        <position position="160"/>
    </location>
</feature>
<accession>T1B972</accession>
<organism evidence="2">
    <name type="scientific">mine drainage metagenome</name>
    <dbReference type="NCBI Taxonomy" id="410659"/>
    <lineage>
        <taxon>unclassified sequences</taxon>
        <taxon>metagenomes</taxon>
        <taxon>ecological metagenomes</taxon>
    </lineage>
</organism>
<comment type="caution">
    <text evidence="2">The sequence shown here is derived from an EMBL/GenBank/DDBJ whole genome shotgun (WGS) entry which is preliminary data.</text>
</comment>
<dbReference type="InterPro" id="IPR041682">
    <property type="entry name" value="AAA_14"/>
</dbReference>
<dbReference type="PANTHER" id="PTHR43566">
    <property type="entry name" value="CONSERVED PROTEIN"/>
    <property type="match status" value="1"/>
</dbReference>
<reference evidence="2" key="1">
    <citation type="submission" date="2013-08" db="EMBL/GenBank/DDBJ databases">
        <authorList>
            <person name="Mendez C."/>
            <person name="Richter M."/>
            <person name="Ferrer M."/>
            <person name="Sanchez J."/>
        </authorList>
    </citation>
    <scope>NUCLEOTIDE SEQUENCE</scope>
</reference>